<dbReference type="PANTHER" id="PTHR30086">
    <property type="entry name" value="ARGININE EXPORTER PROTEIN ARGO"/>
    <property type="match status" value="1"/>
</dbReference>
<keyword evidence="3 6" id="KW-0812">Transmembrane</keyword>
<evidence type="ECO:0000256" key="5">
    <source>
        <dbReference type="ARBA" id="ARBA00023136"/>
    </source>
</evidence>
<reference evidence="7" key="1">
    <citation type="submission" date="2021-03" db="EMBL/GenBank/DDBJ databases">
        <title>Complete Genome of Pseudoalteromonas xiamenensis STKMTI.2, a new potential marine bacterium producing anti-Vibrio compounds.</title>
        <authorList>
            <person name="Handayani D.P."/>
            <person name="Isnansetyo A."/>
            <person name="Istiqomah I."/>
            <person name="Jumina J."/>
        </authorList>
    </citation>
    <scope>NUCLEOTIDE SEQUENCE</scope>
    <source>
        <strain evidence="7">STKMTI.2</strain>
    </source>
</reference>
<feature type="transmembrane region" description="Helical" evidence="6">
    <location>
        <begin position="145"/>
        <end position="171"/>
    </location>
</feature>
<evidence type="ECO:0000313" key="8">
    <source>
        <dbReference type="Proteomes" id="UP000664904"/>
    </source>
</evidence>
<dbReference type="GO" id="GO:0015171">
    <property type="term" value="F:amino acid transmembrane transporter activity"/>
    <property type="evidence" value="ECO:0007669"/>
    <property type="project" value="TreeGrafter"/>
</dbReference>
<evidence type="ECO:0000256" key="3">
    <source>
        <dbReference type="ARBA" id="ARBA00022692"/>
    </source>
</evidence>
<sequence length="203" mass="22498">MYWPLLLFIPACFALNMAPGPNNLLAMNNGRNYGFNIAFLAGLGRIVAFVIMITLAASGLAAVLYASETLFFTIKMLGAVYLFWLAFKLWRSSELRIATAANGACNKELIKQEFMLAAGNPKAILIFTSFLPQFIDVNQDVRQQFVVLGSLFLLLEMVALSCYALFGIYLSQWFTRPKTASRFNKGCAVLLSLSGFNLLFSKS</sequence>
<proteinExistence type="predicted"/>
<dbReference type="InterPro" id="IPR001123">
    <property type="entry name" value="LeuE-type"/>
</dbReference>
<evidence type="ECO:0000256" key="6">
    <source>
        <dbReference type="SAM" id="Phobius"/>
    </source>
</evidence>
<keyword evidence="8" id="KW-1185">Reference proteome</keyword>
<keyword evidence="2" id="KW-1003">Cell membrane</keyword>
<dbReference type="PANTHER" id="PTHR30086:SF20">
    <property type="entry name" value="ARGININE EXPORTER PROTEIN ARGO-RELATED"/>
    <property type="match status" value="1"/>
</dbReference>
<dbReference type="PIRSF" id="PIRSF006324">
    <property type="entry name" value="LeuE"/>
    <property type="match status" value="1"/>
</dbReference>
<dbReference type="Pfam" id="PF01810">
    <property type="entry name" value="LysE"/>
    <property type="match status" value="1"/>
</dbReference>
<protein>
    <submittedName>
        <fullName evidence="7">LysE family translocator</fullName>
    </submittedName>
</protein>
<evidence type="ECO:0000256" key="1">
    <source>
        <dbReference type="ARBA" id="ARBA00004651"/>
    </source>
</evidence>
<organism evidence="7 8">
    <name type="scientific">Pseudoalteromonas xiamenensis</name>
    <dbReference type="NCBI Taxonomy" id="882626"/>
    <lineage>
        <taxon>Bacteria</taxon>
        <taxon>Pseudomonadati</taxon>
        <taxon>Pseudomonadota</taxon>
        <taxon>Gammaproteobacteria</taxon>
        <taxon>Alteromonadales</taxon>
        <taxon>Pseudoalteromonadaceae</taxon>
        <taxon>Pseudoalteromonas</taxon>
    </lineage>
</organism>
<keyword evidence="5 6" id="KW-0472">Membrane</keyword>
<dbReference type="KEGG" id="pxi:J5O05_15680"/>
<name>A0A975HKS2_9GAMM</name>
<gene>
    <name evidence="7" type="ORF">J5O05_15680</name>
</gene>
<feature type="transmembrane region" description="Helical" evidence="6">
    <location>
        <begin position="36"/>
        <end position="57"/>
    </location>
</feature>
<dbReference type="Proteomes" id="UP000664904">
    <property type="component" value="Chromosome"/>
</dbReference>
<dbReference type="GO" id="GO:0005886">
    <property type="term" value="C:plasma membrane"/>
    <property type="evidence" value="ECO:0007669"/>
    <property type="project" value="UniProtKB-SubCell"/>
</dbReference>
<evidence type="ECO:0000256" key="4">
    <source>
        <dbReference type="ARBA" id="ARBA00022989"/>
    </source>
</evidence>
<dbReference type="EMBL" id="CP072133">
    <property type="protein sequence ID" value="QTH71217.1"/>
    <property type="molecule type" value="Genomic_DNA"/>
</dbReference>
<feature type="transmembrane region" description="Helical" evidence="6">
    <location>
        <begin position="69"/>
        <end position="87"/>
    </location>
</feature>
<dbReference type="RefSeq" id="WP_208842858.1">
    <property type="nucleotide sequence ID" value="NZ_CP072133.1"/>
</dbReference>
<keyword evidence="4 6" id="KW-1133">Transmembrane helix</keyword>
<accession>A0A975HKS2</accession>
<comment type="subcellular location">
    <subcellularLocation>
        <location evidence="1">Cell membrane</location>
        <topology evidence="1">Multi-pass membrane protein</topology>
    </subcellularLocation>
</comment>
<evidence type="ECO:0000256" key="2">
    <source>
        <dbReference type="ARBA" id="ARBA00022475"/>
    </source>
</evidence>
<dbReference type="AlphaFoldDB" id="A0A975HKS2"/>
<evidence type="ECO:0000313" key="7">
    <source>
        <dbReference type="EMBL" id="QTH71217.1"/>
    </source>
</evidence>